<gene>
    <name evidence="3" type="ORF">OXX778_LOCUS22329</name>
</gene>
<proteinExistence type="predicted"/>
<name>A0A814R2G5_9BILA</name>
<evidence type="ECO:0000313" key="3">
    <source>
        <dbReference type="EMBL" id="CAF1127657.1"/>
    </source>
</evidence>
<dbReference type="PROSITE" id="PS50966">
    <property type="entry name" value="ZF_SWIM"/>
    <property type="match status" value="1"/>
</dbReference>
<keyword evidence="4" id="KW-1185">Reference proteome</keyword>
<dbReference type="Proteomes" id="UP000663879">
    <property type="component" value="Unassembled WGS sequence"/>
</dbReference>
<dbReference type="InterPro" id="IPR007527">
    <property type="entry name" value="Znf_SWIM"/>
</dbReference>
<comment type="caution">
    <text evidence="3">The sequence shown here is derived from an EMBL/GenBank/DDBJ whole genome shotgun (WGS) entry which is preliminary data.</text>
</comment>
<evidence type="ECO:0000256" key="1">
    <source>
        <dbReference type="PROSITE-ProRule" id="PRU00325"/>
    </source>
</evidence>
<organism evidence="3 4">
    <name type="scientific">Brachionus calyciflorus</name>
    <dbReference type="NCBI Taxonomy" id="104777"/>
    <lineage>
        <taxon>Eukaryota</taxon>
        <taxon>Metazoa</taxon>
        <taxon>Spiralia</taxon>
        <taxon>Gnathifera</taxon>
        <taxon>Rotifera</taxon>
        <taxon>Eurotatoria</taxon>
        <taxon>Monogononta</taxon>
        <taxon>Pseudotrocha</taxon>
        <taxon>Ploima</taxon>
        <taxon>Brachionidae</taxon>
        <taxon>Brachionus</taxon>
    </lineage>
</organism>
<dbReference type="OrthoDB" id="119028at2759"/>
<protein>
    <recommendedName>
        <fullName evidence="2">SWIM-type domain-containing protein</fullName>
    </recommendedName>
</protein>
<evidence type="ECO:0000313" key="4">
    <source>
        <dbReference type="Proteomes" id="UP000663879"/>
    </source>
</evidence>
<keyword evidence="1" id="KW-0863">Zinc-finger</keyword>
<sequence>MKRIQELHNLGIKPQAIISRLFKEGLEAPSITKIYNLTKEFRKTKTISSRPTIRQIVEWCNQYNKIPEDENEVFVGNFEYESIETQTIFSSICSVEMAVEKVYNEKIQPKILIADCDGAITNGFKEVFQLEKRVTCWAHVRRNIDDDLKIFDDKIKSDIFEDIYSIQELFREDFFIQACELFEKKMDKQEFKCRQVLLRFTHNLVRFWSQIRSERILAVNRKTNKIVKIENNNLKEFFDEPIIDNNDLLFAYNWNKKGKPFQRINDLYMLKSGRDSLLSREECKIFLSSLESKECTCTCWYWLKNYYCCHTIACSYCLKLMNFNDIGMDIPLNN</sequence>
<reference evidence="3" key="1">
    <citation type="submission" date="2021-02" db="EMBL/GenBank/DDBJ databases">
        <authorList>
            <person name="Nowell W R."/>
        </authorList>
    </citation>
    <scope>NUCLEOTIDE SEQUENCE</scope>
    <source>
        <strain evidence="3">Ploen Becks lab</strain>
    </source>
</reference>
<dbReference type="GO" id="GO:0008270">
    <property type="term" value="F:zinc ion binding"/>
    <property type="evidence" value="ECO:0007669"/>
    <property type="project" value="UniProtKB-KW"/>
</dbReference>
<dbReference type="EMBL" id="CAJNOC010009338">
    <property type="protein sequence ID" value="CAF1127657.1"/>
    <property type="molecule type" value="Genomic_DNA"/>
</dbReference>
<keyword evidence="1" id="KW-0862">Zinc</keyword>
<keyword evidence="1" id="KW-0479">Metal-binding</keyword>
<feature type="domain" description="SWIM-type" evidence="2">
    <location>
        <begin position="286"/>
        <end position="319"/>
    </location>
</feature>
<dbReference type="AlphaFoldDB" id="A0A814R2G5"/>
<evidence type="ECO:0000259" key="2">
    <source>
        <dbReference type="PROSITE" id="PS50966"/>
    </source>
</evidence>
<accession>A0A814R2G5</accession>